<dbReference type="AlphaFoldDB" id="A0A178LVK8"/>
<reference evidence="2 3" key="1">
    <citation type="submission" date="2016-04" db="EMBL/GenBank/DDBJ databases">
        <title>Draft Genome Sequences of Staphylococcus capitis Strain H36, S. capitis Strain H65, S. cohnii Strain H62, S. hominis Strain H69, Mycobacterium iranicum Strain H39, Plantibacter sp. Strain H53, Pseudomonas oryzihabitans Strain H72, and Microbacterium sp. Strain H83, isolated from residential settings.</title>
        <authorList>
            <person name="Lymperopoulou D."/>
            <person name="Adams R.I."/>
            <person name="Lindow S."/>
            <person name="Coil D.A."/>
            <person name="Jospin G."/>
            <person name="Eisen J.A."/>
        </authorList>
    </citation>
    <scope>NUCLEOTIDE SEQUENCE [LARGE SCALE GENOMIC DNA]</scope>
    <source>
        <strain evidence="2 3">H39</strain>
    </source>
</reference>
<feature type="transmembrane region" description="Helical" evidence="1">
    <location>
        <begin position="66"/>
        <end position="88"/>
    </location>
</feature>
<feature type="transmembrane region" description="Helical" evidence="1">
    <location>
        <begin position="94"/>
        <end position="117"/>
    </location>
</feature>
<keyword evidence="1" id="KW-0812">Transmembrane</keyword>
<sequence length="122" mass="12480">MPGRHRRNSARPLALIVGGTVGALLRYALATTWPHPHQMLVSTVLTVGAAFTIAAFVLATNSASLFANLILGFCASAASLSAWAVLTISQPMKLSLAFLIATPAAAIGGLLCGLAVARAVAR</sequence>
<proteinExistence type="predicted"/>
<gene>
    <name evidence="2" type="ORF">A4X20_19945</name>
</gene>
<dbReference type="EMBL" id="LWCS01000022">
    <property type="protein sequence ID" value="OAN38119.1"/>
    <property type="molecule type" value="Genomic_DNA"/>
</dbReference>
<keyword evidence="1" id="KW-0472">Membrane</keyword>
<name>A0A178LVK8_MYCIR</name>
<protein>
    <submittedName>
        <fullName evidence="2">Chromosome condensation protein CrcB</fullName>
    </submittedName>
</protein>
<organism evidence="2 3">
    <name type="scientific">Mycolicibacterium iranicum</name>
    <name type="common">Mycobacterium iranicum</name>
    <dbReference type="NCBI Taxonomy" id="912594"/>
    <lineage>
        <taxon>Bacteria</taxon>
        <taxon>Bacillati</taxon>
        <taxon>Actinomycetota</taxon>
        <taxon>Actinomycetes</taxon>
        <taxon>Mycobacteriales</taxon>
        <taxon>Mycobacteriaceae</taxon>
        <taxon>Mycolicibacterium</taxon>
    </lineage>
</organism>
<evidence type="ECO:0000256" key="1">
    <source>
        <dbReference type="SAM" id="Phobius"/>
    </source>
</evidence>
<comment type="caution">
    <text evidence="2">The sequence shown here is derived from an EMBL/GenBank/DDBJ whole genome shotgun (WGS) entry which is preliminary data.</text>
</comment>
<evidence type="ECO:0000313" key="2">
    <source>
        <dbReference type="EMBL" id="OAN38119.1"/>
    </source>
</evidence>
<feature type="transmembrane region" description="Helical" evidence="1">
    <location>
        <begin position="40"/>
        <end position="59"/>
    </location>
</feature>
<dbReference type="Proteomes" id="UP000078396">
    <property type="component" value="Unassembled WGS sequence"/>
</dbReference>
<dbReference type="OrthoDB" id="4638702at2"/>
<accession>A0A178LVK8</accession>
<dbReference type="STRING" id="912594.AWC12_02760"/>
<keyword evidence="1" id="KW-1133">Transmembrane helix</keyword>
<evidence type="ECO:0000313" key="3">
    <source>
        <dbReference type="Proteomes" id="UP000078396"/>
    </source>
</evidence>